<gene>
    <name evidence="5" type="ORF">B4U80_09288</name>
</gene>
<dbReference type="GO" id="GO:0005694">
    <property type="term" value="C:chromosome"/>
    <property type="evidence" value="ECO:0007669"/>
    <property type="project" value="UniProtKB-ARBA"/>
</dbReference>
<dbReference type="Gene3D" id="2.40.50.40">
    <property type="match status" value="2"/>
</dbReference>
<dbReference type="InterPro" id="IPR051219">
    <property type="entry name" value="Heterochromatin_chromo-domain"/>
</dbReference>
<evidence type="ECO:0000256" key="3">
    <source>
        <dbReference type="SAM" id="MobiDB-lite"/>
    </source>
</evidence>
<protein>
    <submittedName>
        <fullName evidence="5">Chromobox-like protein 5</fullName>
    </submittedName>
</protein>
<dbReference type="CDD" id="cd00034">
    <property type="entry name" value="CSD"/>
    <property type="match status" value="1"/>
</dbReference>
<dbReference type="SMART" id="SM00300">
    <property type="entry name" value="ChSh"/>
    <property type="match status" value="1"/>
</dbReference>
<proteinExistence type="predicted"/>
<sequence length="173" mass="20042">MSDASDDVYDVEEIKAKRVVSGRTEYLVKWKGYDEESWEPSANILDDELIREFTNNHGKKRGRQKIEKVAKTECVEKTEVNNGVNEDNVISNQNQKIEPHDDGVQENDETQIDSEADVKCVLGATEINGQIYFLIQWSDENKEPEPFSASEANLKWPQRVIAFYQKHFEWTDK</sequence>
<organism evidence="5 6">
    <name type="scientific">Leptotrombidium deliense</name>
    <dbReference type="NCBI Taxonomy" id="299467"/>
    <lineage>
        <taxon>Eukaryota</taxon>
        <taxon>Metazoa</taxon>
        <taxon>Ecdysozoa</taxon>
        <taxon>Arthropoda</taxon>
        <taxon>Chelicerata</taxon>
        <taxon>Arachnida</taxon>
        <taxon>Acari</taxon>
        <taxon>Acariformes</taxon>
        <taxon>Trombidiformes</taxon>
        <taxon>Prostigmata</taxon>
        <taxon>Anystina</taxon>
        <taxon>Parasitengona</taxon>
        <taxon>Trombiculoidea</taxon>
        <taxon>Trombiculidae</taxon>
        <taxon>Leptotrombidium</taxon>
    </lineage>
</organism>
<evidence type="ECO:0000259" key="4">
    <source>
        <dbReference type="PROSITE" id="PS50013"/>
    </source>
</evidence>
<dbReference type="Proteomes" id="UP000288716">
    <property type="component" value="Unassembled WGS sequence"/>
</dbReference>
<evidence type="ECO:0000256" key="1">
    <source>
        <dbReference type="ARBA" id="ARBA00004123"/>
    </source>
</evidence>
<comment type="subcellular location">
    <subcellularLocation>
        <location evidence="1">Nucleus</location>
    </subcellularLocation>
</comment>
<comment type="caution">
    <text evidence="5">The sequence shown here is derived from an EMBL/GenBank/DDBJ whole genome shotgun (WGS) entry which is preliminary data.</text>
</comment>
<feature type="compositionally biased region" description="Polar residues" evidence="3">
    <location>
        <begin position="84"/>
        <end position="96"/>
    </location>
</feature>
<keyword evidence="6" id="KW-1185">Reference proteome</keyword>
<name>A0A443S9F5_9ACAR</name>
<dbReference type="InterPro" id="IPR000953">
    <property type="entry name" value="Chromo/chromo_shadow_dom"/>
</dbReference>
<feature type="domain" description="Chromo" evidence="4">
    <location>
        <begin position="116"/>
        <end position="173"/>
    </location>
</feature>
<evidence type="ECO:0000313" key="5">
    <source>
        <dbReference type="EMBL" id="RWS24196.1"/>
    </source>
</evidence>
<dbReference type="STRING" id="299467.A0A443S9F5"/>
<keyword evidence="2" id="KW-0539">Nucleus</keyword>
<dbReference type="SUPFAM" id="SSF54160">
    <property type="entry name" value="Chromo domain-like"/>
    <property type="match status" value="2"/>
</dbReference>
<dbReference type="PROSITE" id="PS50013">
    <property type="entry name" value="CHROMO_2"/>
    <property type="match status" value="2"/>
</dbReference>
<dbReference type="OrthoDB" id="8192126at2759"/>
<dbReference type="AlphaFoldDB" id="A0A443S9F5"/>
<accession>A0A443S9F5</accession>
<reference evidence="5 6" key="1">
    <citation type="journal article" date="2018" name="Gigascience">
        <title>Genomes of trombidid mites reveal novel predicted allergens and laterally-transferred genes associated with secondary metabolism.</title>
        <authorList>
            <person name="Dong X."/>
            <person name="Chaisiri K."/>
            <person name="Xia D."/>
            <person name="Armstrong S.D."/>
            <person name="Fang Y."/>
            <person name="Donnelly M.J."/>
            <person name="Kadowaki T."/>
            <person name="McGarry J.W."/>
            <person name="Darby A.C."/>
            <person name="Makepeace B.L."/>
        </authorList>
    </citation>
    <scope>NUCLEOTIDE SEQUENCE [LARGE SCALE GENOMIC DNA]</scope>
    <source>
        <strain evidence="5">UoL-UT</strain>
    </source>
</reference>
<dbReference type="SMART" id="SM00298">
    <property type="entry name" value="CHROMO"/>
    <property type="match status" value="2"/>
</dbReference>
<evidence type="ECO:0000313" key="6">
    <source>
        <dbReference type="Proteomes" id="UP000288716"/>
    </source>
</evidence>
<feature type="region of interest" description="Disordered" evidence="3">
    <location>
        <begin position="84"/>
        <end position="108"/>
    </location>
</feature>
<dbReference type="InterPro" id="IPR023780">
    <property type="entry name" value="Chromo_domain"/>
</dbReference>
<dbReference type="InterPro" id="IPR016197">
    <property type="entry name" value="Chromo-like_dom_sf"/>
</dbReference>
<feature type="domain" description="Chromo" evidence="4">
    <location>
        <begin position="9"/>
        <end position="65"/>
    </location>
</feature>
<dbReference type="Pfam" id="PF00385">
    <property type="entry name" value="Chromo"/>
    <property type="match status" value="1"/>
</dbReference>
<dbReference type="Pfam" id="PF01393">
    <property type="entry name" value="Chromo_shadow"/>
    <property type="match status" value="1"/>
</dbReference>
<dbReference type="CDD" id="cd00024">
    <property type="entry name" value="CD_CSD"/>
    <property type="match status" value="1"/>
</dbReference>
<dbReference type="GO" id="GO:0005634">
    <property type="term" value="C:nucleus"/>
    <property type="evidence" value="ECO:0007669"/>
    <property type="project" value="UniProtKB-SubCell"/>
</dbReference>
<dbReference type="InterPro" id="IPR008251">
    <property type="entry name" value="Chromo_shadow_dom"/>
</dbReference>
<dbReference type="EMBL" id="NCKV01005235">
    <property type="protein sequence ID" value="RWS24196.1"/>
    <property type="molecule type" value="Genomic_DNA"/>
</dbReference>
<dbReference type="VEuPathDB" id="VectorBase:LDEU007844"/>
<dbReference type="PANTHER" id="PTHR22812">
    <property type="entry name" value="CHROMOBOX PROTEIN"/>
    <property type="match status" value="1"/>
</dbReference>
<evidence type="ECO:0000256" key="2">
    <source>
        <dbReference type="ARBA" id="ARBA00023242"/>
    </source>
</evidence>